<proteinExistence type="predicted"/>
<evidence type="ECO:0000313" key="1">
    <source>
        <dbReference type="EMBL" id="JAH92381.1"/>
    </source>
</evidence>
<reference evidence="1" key="1">
    <citation type="submission" date="2014-11" db="EMBL/GenBank/DDBJ databases">
        <authorList>
            <person name="Amaro Gonzalez C."/>
        </authorList>
    </citation>
    <scope>NUCLEOTIDE SEQUENCE</scope>
</reference>
<protein>
    <submittedName>
        <fullName evidence="1">Uncharacterized protein</fullName>
    </submittedName>
</protein>
<name>A0A0E9WQ40_ANGAN</name>
<organism evidence="1">
    <name type="scientific">Anguilla anguilla</name>
    <name type="common">European freshwater eel</name>
    <name type="synonym">Muraena anguilla</name>
    <dbReference type="NCBI Taxonomy" id="7936"/>
    <lineage>
        <taxon>Eukaryota</taxon>
        <taxon>Metazoa</taxon>
        <taxon>Chordata</taxon>
        <taxon>Craniata</taxon>
        <taxon>Vertebrata</taxon>
        <taxon>Euteleostomi</taxon>
        <taxon>Actinopterygii</taxon>
        <taxon>Neopterygii</taxon>
        <taxon>Teleostei</taxon>
        <taxon>Anguilliformes</taxon>
        <taxon>Anguillidae</taxon>
        <taxon>Anguilla</taxon>
    </lineage>
</organism>
<sequence>MQIHRCHSFQNNRGLMGYSILACEYRANLQHYCTTMTNVTALMLLQKSARTQEWWEKLSVCSPIYVMQLK</sequence>
<dbReference type="EMBL" id="GBXM01016196">
    <property type="protein sequence ID" value="JAH92381.1"/>
    <property type="molecule type" value="Transcribed_RNA"/>
</dbReference>
<reference evidence="1" key="2">
    <citation type="journal article" date="2015" name="Fish Shellfish Immunol.">
        <title>Early steps in the European eel (Anguilla anguilla)-Vibrio vulnificus interaction in the gills: Role of the RtxA13 toxin.</title>
        <authorList>
            <person name="Callol A."/>
            <person name="Pajuelo D."/>
            <person name="Ebbesson L."/>
            <person name="Teles M."/>
            <person name="MacKenzie S."/>
            <person name="Amaro C."/>
        </authorList>
    </citation>
    <scope>NUCLEOTIDE SEQUENCE</scope>
</reference>
<dbReference type="AlphaFoldDB" id="A0A0E9WQ40"/>
<accession>A0A0E9WQ40</accession>